<dbReference type="InterPro" id="IPR051821">
    <property type="entry name" value="Asp/Asn_beta-hydroxylase"/>
</dbReference>
<sequence>MIADLLQSAQAALGRRDQRAAAAAFERATDHDPQNPIANNALGMFALETDRLDTAERHFIAATQGDPSAPELWMNVATARRRKGDPAGERDALHRVLDLDQRHIGGIVRLAELHERRDEYALATFRWSALLQLAQGIADPAPQFAAVLDHARSYVEANARRFADLVEGGLTDIRATAGRRELRRFDACVDKMLGRRRIYANECHGLHFPFLPADEFFDRDHFEWLPAIEAAFDDIRREALSLLDQGADGIVPYVSMGAGAPTTKWTPLDRSLDWSVFYLWRFGQRDHDACRRCPATARALEKLPMADMPRRAPTAFFSILKPHTRLPAHSGVSNARAIVHLPLIVPEGCGFRVGGETRQWHEGEAFVFDDTIEHEAWNDSDQPRVVLIFDVWNPYITVQERALLRRYFDVADASGFDPGTLGAVHD</sequence>
<evidence type="ECO:0000256" key="1">
    <source>
        <dbReference type="ARBA" id="ARBA00007730"/>
    </source>
</evidence>
<dbReference type="InterPro" id="IPR027443">
    <property type="entry name" value="IPNS-like_sf"/>
</dbReference>
<dbReference type="SUPFAM" id="SSF48452">
    <property type="entry name" value="TPR-like"/>
    <property type="match status" value="1"/>
</dbReference>
<dbReference type="EMBL" id="CP101740">
    <property type="protein sequence ID" value="UUL81549.1"/>
    <property type="molecule type" value="Genomic_DNA"/>
</dbReference>
<name>A0ABY5L3M4_9SPHN</name>
<evidence type="ECO:0000259" key="4">
    <source>
        <dbReference type="Pfam" id="PF05118"/>
    </source>
</evidence>
<evidence type="ECO:0000256" key="3">
    <source>
        <dbReference type="ARBA" id="ARBA00023002"/>
    </source>
</evidence>
<dbReference type="RefSeq" id="WP_256505237.1">
    <property type="nucleotide sequence ID" value="NZ_CP101740.1"/>
</dbReference>
<evidence type="ECO:0000256" key="2">
    <source>
        <dbReference type="ARBA" id="ARBA00022964"/>
    </source>
</evidence>
<dbReference type="Gene3D" id="2.60.120.330">
    <property type="entry name" value="B-lactam Antibiotic, Isopenicillin N Synthase, Chain"/>
    <property type="match status" value="1"/>
</dbReference>
<comment type="similarity">
    <text evidence="1">Belongs to the aspartyl/asparaginyl beta-hydroxylase family.</text>
</comment>
<accession>A0ABY5L3M4</accession>
<dbReference type="Proteomes" id="UP001058533">
    <property type="component" value="Chromosome"/>
</dbReference>
<dbReference type="InterPro" id="IPR011990">
    <property type="entry name" value="TPR-like_helical_dom_sf"/>
</dbReference>
<gene>
    <name evidence="5" type="ORF">NMP03_10045</name>
</gene>
<dbReference type="SUPFAM" id="SSF51197">
    <property type="entry name" value="Clavaminate synthase-like"/>
    <property type="match status" value="1"/>
</dbReference>
<dbReference type="PANTHER" id="PTHR46332:SF5">
    <property type="entry name" value="ASPARTATE BETA-HYDROXYLASE DOMAIN CONTAINING 2"/>
    <property type="match status" value="1"/>
</dbReference>
<keyword evidence="3" id="KW-0560">Oxidoreductase</keyword>
<feature type="domain" description="Aspartyl/asparaginy/proline hydroxylase" evidence="4">
    <location>
        <begin position="230"/>
        <end position="394"/>
    </location>
</feature>
<evidence type="ECO:0000313" key="5">
    <source>
        <dbReference type="EMBL" id="UUL81549.1"/>
    </source>
</evidence>
<reference evidence="5" key="1">
    <citation type="submission" date="2022-07" db="EMBL/GenBank/DDBJ databases">
        <title>Sphingomonas sp. nov., a novel bacterium isolated from the north slope of the Mount Everest.</title>
        <authorList>
            <person name="Cui X."/>
            <person name="Liu Y."/>
        </authorList>
    </citation>
    <scope>NUCLEOTIDE SEQUENCE</scope>
    <source>
        <strain evidence="5">S5-59</strain>
    </source>
</reference>
<protein>
    <submittedName>
        <fullName evidence="5">Aspartyl/asparaginyl beta-hydroxylase domain-containing protein</fullName>
    </submittedName>
</protein>
<dbReference type="Gene3D" id="1.25.40.10">
    <property type="entry name" value="Tetratricopeptide repeat domain"/>
    <property type="match status" value="1"/>
</dbReference>
<keyword evidence="2" id="KW-0223">Dioxygenase</keyword>
<evidence type="ECO:0000313" key="6">
    <source>
        <dbReference type="Proteomes" id="UP001058533"/>
    </source>
</evidence>
<dbReference type="Pfam" id="PF05118">
    <property type="entry name" value="Asp_Arg_Hydrox"/>
    <property type="match status" value="1"/>
</dbReference>
<keyword evidence="6" id="KW-1185">Reference proteome</keyword>
<dbReference type="InterPro" id="IPR007803">
    <property type="entry name" value="Asp/Arg/Pro-Hydrxlase"/>
</dbReference>
<organism evidence="5 6">
    <name type="scientific">Sphingomonas qomolangmaensis</name>
    <dbReference type="NCBI Taxonomy" id="2918765"/>
    <lineage>
        <taxon>Bacteria</taxon>
        <taxon>Pseudomonadati</taxon>
        <taxon>Pseudomonadota</taxon>
        <taxon>Alphaproteobacteria</taxon>
        <taxon>Sphingomonadales</taxon>
        <taxon>Sphingomonadaceae</taxon>
        <taxon>Sphingomonas</taxon>
    </lineage>
</organism>
<dbReference type="PANTHER" id="PTHR46332">
    <property type="entry name" value="ASPARTATE BETA-HYDROXYLASE DOMAIN-CONTAINING PROTEIN 2"/>
    <property type="match status" value="1"/>
</dbReference>
<proteinExistence type="inferred from homology"/>